<feature type="domain" description="ABC transporter" evidence="4">
    <location>
        <begin position="15"/>
        <end position="254"/>
    </location>
</feature>
<dbReference type="GO" id="GO:0022857">
    <property type="term" value="F:transmembrane transporter activity"/>
    <property type="evidence" value="ECO:0007669"/>
    <property type="project" value="TreeGrafter"/>
</dbReference>
<dbReference type="GO" id="GO:0098796">
    <property type="term" value="C:membrane protein complex"/>
    <property type="evidence" value="ECO:0007669"/>
    <property type="project" value="UniProtKB-ARBA"/>
</dbReference>
<organism evidence="5 6">
    <name type="scientific">Actinospica acidithermotolerans</name>
    <dbReference type="NCBI Taxonomy" id="2828514"/>
    <lineage>
        <taxon>Bacteria</taxon>
        <taxon>Bacillati</taxon>
        <taxon>Actinomycetota</taxon>
        <taxon>Actinomycetes</taxon>
        <taxon>Catenulisporales</taxon>
        <taxon>Actinospicaceae</taxon>
        <taxon>Actinospica</taxon>
    </lineage>
</organism>
<evidence type="ECO:0000313" key="5">
    <source>
        <dbReference type="EMBL" id="MBR7827858.1"/>
    </source>
</evidence>
<dbReference type="RefSeq" id="WP_212519000.1">
    <property type="nucleotide sequence ID" value="NZ_JAGSOH010000043.1"/>
</dbReference>
<dbReference type="InterPro" id="IPR015854">
    <property type="entry name" value="ABC_transpr_LolD-like"/>
</dbReference>
<dbReference type="CDD" id="cd03255">
    <property type="entry name" value="ABC_MJ0796_LolCDE_FtsE"/>
    <property type="match status" value="1"/>
</dbReference>
<evidence type="ECO:0000256" key="2">
    <source>
        <dbReference type="ARBA" id="ARBA00022741"/>
    </source>
</evidence>
<dbReference type="GO" id="GO:0005886">
    <property type="term" value="C:plasma membrane"/>
    <property type="evidence" value="ECO:0007669"/>
    <property type="project" value="TreeGrafter"/>
</dbReference>
<dbReference type="PANTHER" id="PTHR24220:SF685">
    <property type="entry name" value="ABC TRANSPORTER RELATED"/>
    <property type="match status" value="1"/>
</dbReference>
<dbReference type="InterPro" id="IPR017911">
    <property type="entry name" value="MacB-like_ATP-bd"/>
</dbReference>
<dbReference type="InterPro" id="IPR003593">
    <property type="entry name" value="AAA+_ATPase"/>
</dbReference>
<keyword evidence="1" id="KW-0813">Transport</keyword>
<dbReference type="Pfam" id="PF00005">
    <property type="entry name" value="ABC_tran"/>
    <property type="match status" value="1"/>
</dbReference>
<dbReference type="SMART" id="SM00382">
    <property type="entry name" value="AAA"/>
    <property type="match status" value="1"/>
</dbReference>
<dbReference type="Gene3D" id="3.40.50.300">
    <property type="entry name" value="P-loop containing nucleotide triphosphate hydrolases"/>
    <property type="match status" value="1"/>
</dbReference>
<dbReference type="PROSITE" id="PS50893">
    <property type="entry name" value="ABC_TRANSPORTER_2"/>
    <property type="match status" value="1"/>
</dbReference>
<dbReference type="FunFam" id="3.40.50.300:FF:000032">
    <property type="entry name" value="Export ABC transporter ATP-binding protein"/>
    <property type="match status" value="1"/>
</dbReference>
<dbReference type="EMBL" id="JAGSOH010000043">
    <property type="protein sequence ID" value="MBR7827858.1"/>
    <property type="molecule type" value="Genomic_DNA"/>
</dbReference>
<dbReference type="SUPFAM" id="SSF52540">
    <property type="entry name" value="P-loop containing nucleoside triphosphate hydrolases"/>
    <property type="match status" value="1"/>
</dbReference>
<dbReference type="InterPro" id="IPR017871">
    <property type="entry name" value="ABC_transporter-like_CS"/>
</dbReference>
<dbReference type="InterPro" id="IPR027417">
    <property type="entry name" value="P-loop_NTPase"/>
</dbReference>
<dbReference type="PANTHER" id="PTHR24220">
    <property type="entry name" value="IMPORT ATP-BINDING PROTEIN"/>
    <property type="match status" value="1"/>
</dbReference>
<keyword evidence="3 5" id="KW-0067">ATP-binding</keyword>
<dbReference type="AlphaFoldDB" id="A0A941EC26"/>
<dbReference type="InterPro" id="IPR003439">
    <property type="entry name" value="ABC_transporter-like_ATP-bd"/>
</dbReference>
<evidence type="ECO:0000256" key="3">
    <source>
        <dbReference type="ARBA" id="ARBA00022840"/>
    </source>
</evidence>
<gene>
    <name evidence="5" type="ORF">KDK95_16180</name>
</gene>
<evidence type="ECO:0000256" key="1">
    <source>
        <dbReference type="ARBA" id="ARBA00022448"/>
    </source>
</evidence>
<name>A0A941EC26_9ACTN</name>
<comment type="caution">
    <text evidence="5">The sequence shown here is derived from an EMBL/GenBank/DDBJ whole genome shotgun (WGS) entry which is preliminary data.</text>
</comment>
<dbReference type="GO" id="GO:0005524">
    <property type="term" value="F:ATP binding"/>
    <property type="evidence" value="ECO:0007669"/>
    <property type="project" value="UniProtKB-KW"/>
</dbReference>
<keyword evidence="6" id="KW-1185">Reference proteome</keyword>
<keyword evidence="2" id="KW-0547">Nucleotide-binding</keyword>
<sequence>MADREPRNAGAEPLLRAQGVQKIYRSGEVEVRALAGLDLEVRRGEFVAVMGPSGSGKTTLLNCLSGLDEIDAGRVLVQGRDLFAMSDAVRTAHRARTMGFVFQSFNLIPVFTAAENVELPLLLCGAASETARTRALEMLDRVGLASRVGHRPNELSGGEQQRVTLARALVGHPAIVWADEPTGNLDSGMAEQVMALFLELNREQGQTVVLVTHDPAVGRAAQRLVGMRDGRLVSDEVRVDGRWVARPAAPELLEAARRP</sequence>
<protein>
    <submittedName>
        <fullName evidence="5">ABC transporter ATP-binding protein</fullName>
    </submittedName>
</protein>
<proteinExistence type="predicted"/>
<accession>A0A941EC26</accession>
<dbReference type="Proteomes" id="UP000676325">
    <property type="component" value="Unassembled WGS sequence"/>
</dbReference>
<dbReference type="PROSITE" id="PS00211">
    <property type="entry name" value="ABC_TRANSPORTER_1"/>
    <property type="match status" value="1"/>
</dbReference>
<dbReference type="GO" id="GO:0016887">
    <property type="term" value="F:ATP hydrolysis activity"/>
    <property type="evidence" value="ECO:0007669"/>
    <property type="project" value="InterPro"/>
</dbReference>
<evidence type="ECO:0000313" key="6">
    <source>
        <dbReference type="Proteomes" id="UP000676325"/>
    </source>
</evidence>
<reference evidence="5" key="1">
    <citation type="submission" date="2021-04" db="EMBL/GenBank/DDBJ databases">
        <title>Genome based classification of Actinospica acidithermotolerans sp. nov., an actinobacterium isolated from an Indonesian hot spring.</title>
        <authorList>
            <person name="Kusuma A.B."/>
            <person name="Putra K.E."/>
            <person name="Nafisah S."/>
            <person name="Loh J."/>
            <person name="Nouioui I."/>
            <person name="Goodfellow M."/>
        </authorList>
    </citation>
    <scope>NUCLEOTIDE SEQUENCE</scope>
    <source>
        <strain evidence="5">MGRD01-02</strain>
    </source>
</reference>
<evidence type="ECO:0000259" key="4">
    <source>
        <dbReference type="PROSITE" id="PS50893"/>
    </source>
</evidence>